<name>E1R7R6_SEDSS</name>
<dbReference type="PROSITE" id="PS51274">
    <property type="entry name" value="GATASE_COBBQ"/>
    <property type="match status" value="1"/>
</dbReference>
<feature type="binding site" evidence="8">
    <location>
        <begin position="140"/>
        <end position="141"/>
    </location>
    <ligand>
        <name>L-glutamine</name>
        <dbReference type="ChEBI" id="CHEBI:58359"/>
    </ligand>
</feature>
<dbReference type="Pfam" id="PF01174">
    <property type="entry name" value="SNO"/>
    <property type="match status" value="1"/>
</dbReference>
<accession>E1R7R6</accession>
<evidence type="ECO:0000313" key="10">
    <source>
        <dbReference type="EMBL" id="ADK82771.1"/>
    </source>
</evidence>
<evidence type="ECO:0000256" key="7">
    <source>
        <dbReference type="PIRSR" id="PIRSR005639-1"/>
    </source>
</evidence>
<keyword evidence="3" id="KW-0378">Hydrolase</keyword>
<dbReference type="EMBL" id="CP002116">
    <property type="protein sequence ID" value="ADK82771.1"/>
    <property type="molecule type" value="Genomic_DNA"/>
</dbReference>
<dbReference type="AlphaFoldDB" id="E1R7R6"/>
<keyword evidence="5" id="KW-0456">Lyase</keyword>
<gene>
    <name evidence="10" type="ordered locus">Spirs_3685</name>
</gene>
<evidence type="ECO:0000256" key="3">
    <source>
        <dbReference type="ARBA" id="ARBA00022801"/>
    </source>
</evidence>
<sequence>MSKNRPVVGILTFQGAVQEHIAPLAQVGAEYRLVRLPEELEGLDALIIPGGESTVIHRFLHRYGMIAPMRAFAQKGHRIWGICAGAIVLATNVDGEAGKGASLLEIQVRRNDYGRQLASGANLVFSPEFLPTEGAMMPFIRAPRFAASQSREAKAIATRENGEPVGFIGGSQENILATAFHPELTDVRSFHAWVAGATLSRDIKATRRQARQGDFSRYAPEEPARRCAAP</sequence>
<comment type="catalytic activity">
    <reaction evidence="6">
        <text>L-glutamine + H2O = L-glutamate + NH4(+)</text>
        <dbReference type="Rhea" id="RHEA:15889"/>
        <dbReference type="ChEBI" id="CHEBI:15377"/>
        <dbReference type="ChEBI" id="CHEBI:28938"/>
        <dbReference type="ChEBI" id="CHEBI:29985"/>
        <dbReference type="ChEBI" id="CHEBI:58359"/>
        <dbReference type="EC" id="3.5.1.2"/>
    </reaction>
</comment>
<dbReference type="GO" id="GO:0016829">
    <property type="term" value="F:lyase activity"/>
    <property type="evidence" value="ECO:0007669"/>
    <property type="project" value="UniProtKB-KW"/>
</dbReference>
<evidence type="ECO:0000256" key="9">
    <source>
        <dbReference type="SAM" id="MobiDB-lite"/>
    </source>
</evidence>
<dbReference type="InterPro" id="IPR029062">
    <property type="entry name" value="Class_I_gatase-like"/>
</dbReference>
<comment type="similarity">
    <text evidence="1">Belongs to the glutaminase PdxT/SNO family.</text>
</comment>
<feature type="active site" description="Nucleophile" evidence="7">
    <location>
        <position position="83"/>
    </location>
</feature>
<proteinExistence type="inferred from homology"/>
<dbReference type="GO" id="GO:0005829">
    <property type="term" value="C:cytosol"/>
    <property type="evidence" value="ECO:0007669"/>
    <property type="project" value="TreeGrafter"/>
</dbReference>
<dbReference type="SUPFAM" id="SSF52317">
    <property type="entry name" value="Class I glutamine amidotransferase-like"/>
    <property type="match status" value="1"/>
</dbReference>
<evidence type="ECO:0000256" key="8">
    <source>
        <dbReference type="PIRSR" id="PIRSR005639-2"/>
    </source>
</evidence>
<keyword evidence="4 10" id="KW-0315">Glutamine amidotransferase</keyword>
<evidence type="ECO:0000256" key="5">
    <source>
        <dbReference type="ARBA" id="ARBA00023239"/>
    </source>
</evidence>
<dbReference type="Proteomes" id="UP000002318">
    <property type="component" value="Chromosome"/>
</dbReference>
<evidence type="ECO:0000256" key="4">
    <source>
        <dbReference type="ARBA" id="ARBA00022962"/>
    </source>
</evidence>
<dbReference type="OrthoDB" id="9810320at2"/>
<dbReference type="PROSITE" id="PS01236">
    <property type="entry name" value="PDXT_SNO_1"/>
    <property type="match status" value="1"/>
</dbReference>
<dbReference type="KEGG" id="ssm:Spirs_3685"/>
<feature type="active site" description="Charge relay system" evidence="7">
    <location>
        <position position="181"/>
    </location>
</feature>
<protein>
    <recommendedName>
        <fullName evidence="2">glutaminase</fullName>
        <ecNumber evidence="2">3.5.1.2</ecNumber>
    </recommendedName>
</protein>
<feature type="compositionally biased region" description="Basic and acidic residues" evidence="9">
    <location>
        <begin position="219"/>
        <end position="230"/>
    </location>
</feature>
<reference evidence="10 11" key="1">
    <citation type="journal article" date="2010" name="Stand. Genomic Sci.">
        <title>Complete genome sequence of Spirochaeta smaragdinae type strain (SEBR 4228).</title>
        <authorList>
            <person name="Mavromatis K."/>
            <person name="Yasawong M."/>
            <person name="Chertkov O."/>
            <person name="Lapidus A."/>
            <person name="Lucas S."/>
            <person name="Nolan M."/>
            <person name="Del Rio T.G."/>
            <person name="Tice H."/>
            <person name="Cheng J.F."/>
            <person name="Pitluck S."/>
            <person name="Liolios K."/>
            <person name="Ivanova N."/>
            <person name="Tapia R."/>
            <person name="Han C."/>
            <person name="Bruce D."/>
            <person name="Goodwin L."/>
            <person name="Pati A."/>
            <person name="Chen A."/>
            <person name="Palaniappan K."/>
            <person name="Land M."/>
            <person name="Hauser L."/>
            <person name="Chang Y.J."/>
            <person name="Jeffries C.D."/>
            <person name="Detter J.C."/>
            <person name="Rohde M."/>
            <person name="Brambilla E."/>
            <person name="Spring S."/>
            <person name="Goker M."/>
            <person name="Sikorski J."/>
            <person name="Woyke T."/>
            <person name="Bristow J."/>
            <person name="Eisen J.A."/>
            <person name="Markowitz V."/>
            <person name="Hugenholtz P."/>
            <person name="Klenk H.P."/>
            <person name="Kyrpides N.C."/>
        </authorList>
    </citation>
    <scope>NUCLEOTIDE SEQUENCE [LARGE SCALE GENOMIC DNA]</scope>
    <source>
        <strain evidence="11">DSM 11293 / JCM 15392 / SEBR 4228</strain>
    </source>
</reference>
<dbReference type="STRING" id="573413.Spirs_3685"/>
<feature type="region of interest" description="Disordered" evidence="9">
    <location>
        <begin position="211"/>
        <end position="230"/>
    </location>
</feature>
<dbReference type="GO" id="GO:1903600">
    <property type="term" value="C:glutaminase complex"/>
    <property type="evidence" value="ECO:0007669"/>
    <property type="project" value="TreeGrafter"/>
</dbReference>
<dbReference type="Gene3D" id="3.40.50.880">
    <property type="match status" value="1"/>
</dbReference>
<dbReference type="PROSITE" id="PS51130">
    <property type="entry name" value="PDXT_SNO_2"/>
    <property type="match status" value="1"/>
</dbReference>
<dbReference type="GO" id="GO:0042823">
    <property type="term" value="P:pyridoxal phosphate biosynthetic process"/>
    <property type="evidence" value="ECO:0007669"/>
    <property type="project" value="InterPro"/>
</dbReference>
<dbReference type="PIRSF" id="PIRSF005639">
    <property type="entry name" value="Glut_amidoT_SNO"/>
    <property type="match status" value="1"/>
</dbReference>
<evidence type="ECO:0000256" key="1">
    <source>
        <dbReference type="ARBA" id="ARBA00008345"/>
    </source>
</evidence>
<dbReference type="PANTHER" id="PTHR31559">
    <property type="entry name" value="PYRIDOXAL 5'-PHOSPHATE SYNTHASE SUBUNIT SNO"/>
    <property type="match status" value="1"/>
</dbReference>
<keyword evidence="11" id="KW-1185">Reference proteome</keyword>
<dbReference type="RefSeq" id="WP_013256230.1">
    <property type="nucleotide sequence ID" value="NC_014364.1"/>
</dbReference>
<dbReference type="PROSITE" id="PS51273">
    <property type="entry name" value="GATASE_TYPE_1"/>
    <property type="match status" value="1"/>
</dbReference>
<evidence type="ECO:0000313" key="11">
    <source>
        <dbReference type="Proteomes" id="UP000002318"/>
    </source>
</evidence>
<dbReference type="InterPro" id="IPR002161">
    <property type="entry name" value="PdxT/SNO"/>
</dbReference>
<dbReference type="EC" id="3.5.1.2" evidence="2"/>
<dbReference type="eggNOG" id="COG0311">
    <property type="taxonomic scope" value="Bacteria"/>
</dbReference>
<feature type="binding site" evidence="8">
    <location>
        <begin position="51"/>
        <end position="53"/>
    </location>
    <ligand>
        <name>L-glutamine</name>
        <dbReference type="ChEBI" id="CHEBI:58359"/>
    </ligand>
</feature>
<feature type="active site" description="Charge relay system" evidence="7">
    <location>
        <position position="183"/>
    </location>
</feature>
<dbReference type="NCBIfam" id="TIGR03800">
    <property type="entry name" value="PLP_synth_Pdx2"/>
    <property type="match status" value="1"/>
</dbReference>
<dbReference type="InterPro" id="IPR021196">
    <property type="entry name" value="PdxT/SNO_CS"/>
</dbReference>
<evidence type="ECO:0000256" key="6">
    <source>
        <dbReference type="ARBA" id="ARBA00049534"/>
    </source>
</evidence>
<dbReference type="GO" id="GO:0008614">
    <property type="term" value="P:pyridoxine metabolic process"/>
    <property type="evidence" value="ECO:0007669"/>
    <property type="project" value="TreeGrafter"/>
</dbReference>
<dbReference type="GO" id="GO:0004359">
    <property type="term" value="F:glutaminase activity"/>
    <property type="evidence" value="ECO:0007669"/>
    <property type="project" value="UniProtKB-EC"/>
</dbReference>
<feature type="binding site" evidence="8">
    <location>
        <position position="110"/>
    </location>
    <ligand>
        <name>L-glutamine</name>
        <dbReference type="ChEBI" id="CHEBI:58359"/>
    </ligand>
</feature>
<dbReference type="HOGENOM" id="CLU_069674_2_0_12"/>
<evidence type="ECO:0000256" key="2">
    <source>
        <dbReference type="ARBA" id="ARBA00012918"/>
    </source>
</evidence>
<dbReference type="PANTHER" id="PTHR31559:SF0">
    <property type="entry name" value="PYRIDOXAL 5'-PHOSPHATE SYNTHASE SUBUNIT SNO1-RELATED"/>
    <property type="match status" value="1"/>
</dbReference>
<organism evidence="10 11">
    <name type="scientific">Sediminispirochaeta smaragdinae (strain DSM 11293 / JCM 15392 / SEBR 4228)</name>
    <name type="common">Spirochaeta smaragdinae</name>
    <dbReference type="NCBI Taxonomy" id="573413"/>
    <lineage>
        <taxon>Bacteria</taxon>
        <taxon>Pseudomonadati</taxon>
        <taxon>Spirochaetota</taxon>
        <taxon>Spirochaetia</taxon>
        <taxon>Spirochaetales</taxon>
        <taxon>Spirochaetaceae</taxon>
        <taxon>Sediminispirochaeta</taxon>
    </lineage>
</organism>